<organism evidence="4 5">
    <name type="scientific">Maribacter arcticus</name>
    <dbReference type="NCBI Taxonomy" id="561365"/>
    <lineage>
        <taxon>Bacteria</taxon>
        <taxon>Pseudomonadati</taxon>
        <taxon>Bacteroidota</taxon>
        <taxon>Flavobacteriia</taxon>
        <taxon>Flavobacteriales</taxon>
        <taxon>Flavobacteriaceae</taxon>
        <taxon>Maribacter</taxon>
    </lineage>
</organism>
<proteinExistence type="inferred from homology"/>
<gene>
    <name evidence="4" type="ORF">SAMN05660866_02309</name>
</gene>
<reference evidence="5" key="1">
    <citation type="submission" date="2017-02" db="EMBL/GenBank/DDBJ databases">
        <authorList>
            <person name="Varghese N."/>
            <person name="Submissions S."/>
        </authorList>
    </citation>
    <scope>NUCLEOTIDE SEQUENCE [LARGE SCALE GENOMIC DNA]</scope>
    <source>
        <strain evidence="5">DSM 23546</strain>
    </source>
</reference>
<protein>
    <submittedName>
        <fullName evidence="4">Nucleotide-binding universal stress protein, UspA family</fullName>
    </submittedName>
</protein>
<evidence type="ECO:0000256" key="2">
    <source>
        <dbReference type="SAM" id="Coils"/>
    </source>
</evidence>
<evidence type="ECO:0000313" key="5">
    <source>
        <dbReference type="Proteomes" id="UP000190339"/>
    </source>
</evidence>
<dbReference type="RefSeq" id="WP_079512789.1">
    <property type="nucleotide sequence ID" value="NZ_FUYL01000006.1"/>
</dbReference>
<dbReference type="InterPro" id="IPR014729">
    <property type="entry name" value="Rossmann-like_a/b/a_fold"/>
</dbReference>
<evidence type="ECO:0000313" key="4">
    <source>
        <dbReference type="EMBL" id="SKB59017.1"/>
    </source>
</evidence>
<evidence type="ECO:0000256" key="1">
    <source>
        <dbReference type="ARBA" id="ARBA00008791"/>
    </source>
</evidence>
<feature type="coiled-coil region" evidence="2">
    <location>
        <begin position="59"/>
        <end position="86"/>
    </location>
</feature>
<accession>A0A1T5CHU1</accession>
<dbReference type="AlphaFoldDB" id="A0A1T5CHU1"/>
<dbReference type="PANTHER" id="PTHR46268">
    <property type="entry name" value="STRESS RESPONSE PROTEIN NHAX"/>
    <property type="match status" value="1"/>
</dbReference>
<dbReference type="Proteomes" id="UP000190339">
    <property type="component" value="Unassembled WGS sequence"/>
</dbReference>
<dbReference type="InterPro" id="IPR006015">
    <property type="entry name" value="Universal_stress_UspA"/>
</dbReference>
<keyword evidence="2" id="KW-0175">Coiled coil</keyword>
<sequence>MKHILMPTDFSENSWNAIQYGLSMFRKTKCTFYLFTVNKIPSYTGAGSSVRSNQEKLGKNMMKESEEDLQELLKRIEKLALNIKHEFVTIAKYANFVNAVRSVVENKKIDLIIMGTKGASGLKKIALGSNTGDVINKVKCPLLAVPENAKYEKAREIAFTTDFTFAYTATMLDTLKELATLNDATLRMLYISKKEEKLSAEQKKNKKFLSDSLKGFEHSFHTLTNTKLAAAVQCFAESRDIDMIAMVAENHNFFERILFKPIVEEISYHTEIPFLVLQE</sequence>
<keyword evidence="5" id="KW-1185">Reference proteome</keyword>
<dbReference type="OrthoDB" id="9788959at2"/>
<dbReference type="EMBL" id="FUYL01000006">
    <property type="protein sequence ID" value="SKB59017.1"/>
    <property type="molecule type" value="Genomic_DNA"/>
</dbReference>
<dbReference type="Pfam" id="PF00582">
    <property type="entry name" value="Usp"/>
    <property type="match status" value="1"/>
</dbReference>
<dbReference type="SUPFAM" id="SSF52402">
    <property type="entry name" value="Adenine nucleotide alpha hydrolases-like"/>
    <property type="match status" value="2"/>
</dbReference>
<dbReference type="PRINTS" id="PR01438">
    <property type="entry name" value="UNVRSLSTRESS"/>
</dbReference>
<evidence type="ECO:0000259" key="3">
    <source>
        <dbReference type="Pfam" id="PF00582"/>
    </source>
</evidence>
<dbReference type="Gene3D" id="3.40.50.620">
    <property type="entry name" value="HUPs"/>
    <property type="match status" value="2"/>
</dbReference>
<dbReference type="CDD" id="cd00293">
    <property type="entry name" value="USP-like"/>
    <property type="match status" value="1"/>
</dbReference>
<feature type="domain" description="UspA" evidence="3">
    <location>
        <begin position="1"/>
        <end position="146"/>
    </location>
</feature>
<dbReference type="STRING" id="561365.SAMN05660866_02309"/>
<dbReference type="InterPro" id="IPR006016">
    <property type="entry name" value="UspA"/>
</dbReference>
<name>A0A1T5CHU1_9FLAO</name>
<comment type="similarity">
    <text evidence="1">Belongs to the universal stress protein A family.</text>
</comment>
<dbReference type="PANTHER" id="PTHR46268:SF6">
    <property type="entry name" value="UNIVERSAL STRESS PROTEIN UP12"/>
    <property type="match status" value="1"/>
</dbReference>